<keyword evidence="3" id="KW-0808">Transferase</keyword>
<name>A0A1H6Q6Z7_9GAMM</name>
<dbReference type="Pfam" id="PF02353">
    <property type="entry name" value="CMAS"/>
    <property type="match status" value="1"/>
</dbReference>
<dbReference type="RefSeq" id="WP_093308132.1">
    <property type="nucleotide sequence ID" value="NZ_FNYH01000001.1"/>
</dbReference>
<evidence type="ECO:0000256" key="6">
    <source>
        <dbReference type="PIRSR" id="PIRSR003085-1"/>
    </source>
</evidence>
<dbReference type="GO" id="GO:0008168">
    <property type="term" value="F:methyltransferase activity"/>
    <property type="evidence" value="ECO:0007669"/>
    <property type="project" value="UniProtKB-KW"/>
</dbReference>
<keyword evidence="2" id="KW-0489">Methyltransferase</keyword>
<dbReference type="GO" id="GO:0032259">
    <property type="term" value="P:methylation"/>
    <property type="evidence" value="ECO:0007669"/>
    <property type="project" value="UniProtKB-KW"/>
</dbReference>
<dbReference type="CDD" id="cd02440">
    <property type="entry name" value="AdoMet_MTases"/>
    <property type="match status" value="1"/>
</dbReference>
<evidence type="ECO:0000313" key="8">
    <source>
        <dbReference type="Proteomes" id="UP000242999"/>
    </source>
</evidence>
<keyword evidence="4" id="KW-0949">S-adenosyl-L-methionine</keyword>
<keyword evidence="8" id="KW-1185">Reference proteome</keyword>
<evidence type="ECO:0000256" key="1">
    <source>
        <dbReference type="ARBA" id="ARBA00010815"/>
    </source>
</evidence>
<comment type="similarity">
    <text evidence="1">Belongs to the CFA/CMAS family.</text>
</comment>
<dbReference type="SUPFAM" id="SSF53335">
    <property type="entry name" value="S-adenosyl-L-methionine-dependent methyltransferases"/>
    <property type="match status" value="1"/>
</dbReference>
<dbReference type="InterPro" id="IPR003333">
    <property type="entry name" value="CMAS"/>
</dbReference>
<dbReference type="PANTHER" id="PTHR43667">
    <property type="entry name" value="CYCLOPROPANE-FATTY-ACYL-PHOSPHOLIPID SYNTHASE"/>
    <property type="match status" value="1"/>
</dbReference>
<keyword evidence="5" id="KW-0443">Lipid metabolism</keyword>
<dbReference type="PANTHER" id="PTHR43667:SF2">
    <property type="entry name" value="FATTY ACID C-METHYL TRANSFERASE"/>
    <property type="match status" value="1"/>
</dbReference>
<protein>
    <submittedName>
        <fullName evidence="7">Cyclopropane-fatty-acyl-phospholipid synthase</fullName>
    </submittedName>
</protein>
<dbReference type="STRING" id="64971.SAMN05421831_101250"/>
<evidence type="ECO:0000313" key="7">
    <source>
        <dbReference type="EMBL" id="SEI39538.1"/>
    </source>
</evidence>
<dbReference type="PIRSF" id="PIRSF003085">
    <property type="entry name" value="CMAS"/>
    <property type="match status" value="1"/>
</dbReference>
<dbReference type="InterPro" id="IPR029063">
    <property type="entry name" value="SAM-dependent_MTases_sf"/>
</dbReference>
<evidence type="ECO:0000256" key="5">
    <source>
        <dbReference type="ARBA" id="ARBA00023098"/>
    </source>
</evidence>
<evidence type="ECO:0000256" key="2">
    <source>
        <dbReference type="ARBA" id="ARBA00022603"/>
    </source>
</evidence>
<accession>A0A1H6Q6Z7</accession>
<gene>
    <name evidence="7" type="ORF">SAMN05421831_101250</name>
</gene>
<evidence type="ECO:0000256" key="4">
    <source>
        <dbReference type="ARBA" id="ARBA00022691"/>
    </source>
</evidence>
<reference evidence="8" key="1">
    <citation type="submission" date="2016-10" db="EMBL/GenBank/DDBJ databases">
        <authorList>
            <person name="Varghese N."/>
            <person name="Submissions S."/>
        </authorList>
    </citation>
    <scope>NUCLEOTIDE SEQUENCE [LARGE SCALE GENOMIC DNA]</scope>
    <source>
        <strain evidence="8">DSM 7165</strain>
    </source>
</reference>
<dbReference type="EMBL" id="FNYH01000001">
    <property type="protein sequence ID" value="SEI39538.1"/>
    <property type="molecule type" value="Genomic_DNA"/>
</dbReference>
<feature type="active site" evidence="6">
    <location>
        <position position="391"/>
    </location>
</feature>
<dbReference type="InterPro" id="IPR050723">
    <property type="entry name" value="CFA/CMAS"/>
</dbReference>
<dbReference type="Proteomes" id="UP000242999">
    <property type="component" value="Unassembled WGS sequence"/>
</dbReference>
<sequence>MKSLPWHKASLATKSASPLTAKALQAWLAHLSDQHDGCLLILLPDATPLRIGQPSADALQAQVHLHDYQALQRLLNGGLVGWAEAYMQGEWTSPDLVSLIRWGVRNQAAIEAWAHGRTWVRLINRVLHKMRANTKEGSRRNIAYHYDLGNDFYRLWLDASMTYSSAFRAHSEQTLAQAQQHKYQQIAKTLGIQPGDTVLEIGCGWGGFAEVAAAEFGAQVTGITLSKAQFDYAQARIQAADLAEQCQFYLMDYRDLEGQYDHIVSIEMFEAVGEEHWSTYFQQLKNCLKPQANALLQVISLDEVRFARYRKQTDFIQKYIFPGGMLPTKQSMHTYANAAGLTLKMRQDFGQDYAWTLAQWRQAFLKAWPHLQTLGFDTNFKRMWLYYLAYCEGGFTESCLDVSFYLYQHQQKTCVLNNLSTDG</sequence>
<dbReference type="OrthoDB" id="9782855at2"/>
<dbReference type="GO" id="GO:0008610">
    <property type="term" value="P:lipid biosynthetic process"/>
    <property type="evidence" value="ECO:0007669"/>
    <property type="project" value="InterPro"/>
</dbReference>
<organism evidence="7 8">
    <name type="scientific">Allopseudospirillum japonicum</name>
    <dbReference type="NCBI Taxonomy" id="64971"/>
    <lineage>
        <taxon>Bacteria</taxon>
        <taxon>Pseudomonadati</taxon>
        <taxon>Pseudomonadota</taxon>
        <taxon>Gammaproteobacteria</taxon>
        <taxon>Oceanospirillales</taxon>
        <taxon>Oceanospirillaceae</taxon>
        <taxon>Allopseudospirillum</taxon>
    </lineage>
</organism>
<dbReference type="AlphaFoldDB" id="A0A1H6Q6Z7"/>
<evidence type="ECO:0000256" key="3">
    <source>
        <dbReference type="ARBA" id="ARBA00022679"/>
    </source>
</evidence>
<proteinExistence type="inferred from homology"/>
<dbReference type="Gene3D" id="3.40.50.150">
    <property type="entry name" value="Vaccinia Virus protein VP39"/>
    <property type="match status" value="1"/>
</dbReference>